<gene>
    <name evidence="2" type="ORF">V144x_45130</name>
</gene>
<proteinExistence type="predicted"/>
<evidence type="ECO:0000256" key="1">
    <source>
        <dbReference type="SAM" id="Phobius"/>
    </source>
</evidence>
<organism evidence="2 3">
    <name type="scientific">Gimesia aquarii</name>
    <dbReference type="NCBI Taxonomy" id="2527964"/>
    <lineage>
        <taxon>Bacteria</taxon>
        <taxon>Pseudomonadati</taxon>
        <taxon>Planctomycetota</taxon>
        <taxon>Planctomycetia</taxon>
        <taxon>Planctomycetales</taxon>
        <taxon>Planctomycetaceae</taxon>
        <taxon>Gimesia</taxon>
    </lineage>
</organism>
<protein>
    <submittedName>
        <fullName evidence="2">Uncharacterized protein</fullName>
    </submittedName>
</protein>
<dbReference type="Proteomes" id="UP000318704">
    <property type="component" value="Chromosome"/>
</dbReference>
<sequence>MEGIGTFVITLVGGLVMYAIINWVVKEPGRQLQRKFIKLGDLRGKHKDEIVQVVGPPQSISAVDESTILLQWTATGYLIALIFEADICKGINQEIAT</sequence>
<accession>A0A517W179</accession>
<dbReference type="EMBL" id="CP037920">
    <property type="protein sequence ID" value="QDT99003.1"/>
    <property type="molecule type" value="Genomic_DNA"/>
</dbReference>
<keyword evidence="1" id="KW-1133">Transmembrane helix</keyword>
<dbReference type="AlphaFoldDB" id="A0A517W179"/>
<evidence type="ECO:0000313" key="2">
    <source>
        <dbReference type="EMBL" id="QDT99003.1"/>
    </source>
</evidence>
<feature type="transmembrane region" description="Helical" evidence="1">
    <location>
        <begin position="6"/>
        <end position="25"/>
    </location>
</feature>
<evidence type="ECO:0000313" key="3">
    <source>
        <dbReference type="Proteomes" id="UP000318704"/>
    </source>
</evidence>
<keyword evidence="1" id="KW-0472">Membrane</keyword>
<dbReference type="RefSeq" id="WP_144988124.1">
    <property type="nucleotide sequence ID" value="NZ_CP037920.1"/>
</dbReference>
<dbReference type="KEGG" id="gaw:V144x_45130"/>
<reference evidence="2 3" key="1">
    <citation type="submission" date="2019-03" db="EMBL/GenBank/DDBJ databases">
        <title>Deep-cultivation of Planctomycetes and their phenomic and genomic characterization uncovers novel biology.</title>
        <authorList>
            <person name="Wiegand S."/>
            <person name="Jogler M."/>
            <person name="Boedeker C."/>
            <person name="Pinto D."/>
            <person name="Vollmers J."/>
            <person name="Rivas-Marin E."/>
            <person name="Kohn T."/>
            <person name="Peeters S.H."/>
            <person name="Heuer A."/>
            <person name="Rast P."/>
            <person name="Oberbeckmann S."/>
            <person name="Bunk B."/>
            <person name="Jeske O."/>
            <person name="Meyerdierks A."/>
            <person name="Storesund J.E."/>
            <person name="Kallscheuer N."/>
            <person name="Luecker S."/>
            <person name="Lage O.M."/>
            <person name="Pohl T."/>
            <person name="Merkel B.J."/>
            <person name="Hornburger P."/>
            <person name="Mueller R.-W."/>
            <person name="Bruemmer F."/>
            <person name="Labrenz M."/>
            <person name="Spormann A.M."/>
            <person name="Op den Camp H."/>
            <person name="Overmann J."/>
            <person name="Amann R."/>
            <person name="Jetten M.S.M."/>
            <person name="Mascher T."/>
            <person name="Medema M.H."/>
            <person name="Devos D.P."/>
            <person name="Kaster A.-K."/>
            <person name="Ovreas L."/>
            <person name="Rohde M."/>
            <person name="Galperin M.Y."/>
            <person name="Jogler C."/>
        </authorList>
    </citation>
    <scope>NUCLEOTIDE SEQUENCE [LARGE SCALE GENOMIC DNA]</scope>
    <source>
        <strain evidence="2 3">V144</strain>
    </source>
</reference>
<keyword evidence="1" id="KW-0812">Transmembrane</keyword>
<name>A0A517W179_9PLAN</name>